<evidence type="ECO:0000313" key="2">
    <source>
        <dbReference type="EMBL" id="MBO1625391.1"/>
    </source>
</evidence>
<comment type="caution">
    <text evidence="2">The sequence shown here is derived from an EMBL/GenBank/DDBJ whole genome shotgun (WGS) entry which is preliminary data.</text>
</comment>
<organism evidence="2 3">
    <name type="scientific">Bacillus arachidis</name>
    <dbReference type="NCBI Taxonomy" id="2819290"/>
    <lineage>
        <taxon>Bacteria</taxon>
        <taxon>Bacillati</taxon>
        <taxon>Bacillota</taxon>
        <taxon>Bacilli</taxon>
        <taxon>Bacillales</taxon>
        <taxon>Bacillaceae</taxon>
        <taxon>Bacillus</taxon>
    </lineage>
</organism>
<evidence type="ECO:0000313" key="3">
    <source>
        <dbReference type="Proteomes" id="UP000677611"/>
    </source>
</evidence>
<evidence type="ECO:0000259" key="1">
    <source>
        <dbReference type="Pfam" id="PF13349"/>
    </source>
</evidence>
<dbReference type="EMBL" id="JAGDQJ010000010">
    <property type="protein sequence ID" value="MBO1625391.1"/>
    <property type="molecule type" value="Genomic_DNA"/>
</dbReference>
<reference evidence="2 3" key="1">
    <citation type="submission" date="2021-03" db="EMBL/GenBank/DDBJ databases">
        <title>Identification of novel Bacillus strains.</title>
        <authorList>
            <person name="Xiao Z."/>
            <person name="Li Y."/>
            <person name="Shen J."/>
        </authorList>
    </citation>
    <scope>NUCLEOTIDE SEQUENCE [LARGE SCALE GENOMIC DNA]</scope>
    <source>
        <strain evidence="2 3">SY8</strain>
    </source>
</reference>
<gene>
    <name evidence="2" type="ORF">J4P90_09040</name>
</gene>
<dbReference type="Proteomes" id="UP000677611">
    <property type="component" value="Unassembled WGS sequence"/>
</dbReference>
<dbReference type="Pfam" id="PF13349">
    <property type="entry name" value="DUF4097"/>
    <property type="match status" value="1"/>
</dbReference>
<sequence>MKKTILASILIVLVAGVVFSLKEVGTKSFEKETSFAVDNVEEIGVNNENWDVEFKSTESNKVTIVADGKQEDKKNDPVTMKKDGKKIVVNQKEQKEGFAGGFSFGKKGTIYISIPKNGVDTITLNNSSGDIKMNDVTTKNIVFSSGSGAEKIEGLSAKKGNFTSKSGELSLKNSSLQELSVASTTGDNYLTNVRTPKVKVTSTDGEVLIKETIEGKSLLVETKSGDIGVSYKEAPTSLQLAANSDSSDIVVSLNGFKKRTNTEKTKEGVIGDASNKAELLSEKGTIYIK</sequence>
<dbReference type="InterPro" id="IPR025164">
    <property type="entry name" value="Toastrack_DUF4097"/>
</dbReference>
<accession>A0ABS3NWW4</accession>
<dbReference type="RefSeq" id="WP_208017382.1">
    <property type="nucleotide sequence ID" value="NZ_JAGDQJ010000010.1"/>
</dbReference>
<name>A0ABS3NWW4_9BACI</name>
<feature type="domain" description="DUF4097" evidence="1">
    <location>
        <begin position="40"/>
        <end position="288"/>
    </location>
</feature>
<protein>
    <submittedName>
        <fullName evidence="2">DUF4097 family beta strand repeat protein</fullName>
    </submittedName>
</protein>
<keyword evidence="3" id="KW-1185">Reference proteome</keyword>
<proteinExistence type="predicted"/>